<evidence type="ECO:0000313" key="1">
    <source>
        <dbReference type="EMBL" id="BAK05455.1"/>
    </source>
</evidence>
<dbReference type="AlphaFoldDB" id="F2EDN3"/>
<dbReference type="EMBL" id="AK374258">
    <property type="protein sequence ID" value="BAK05455.1"/>
    <property type="molecule type" value="mRNA"/>
</dbReference>
<accession>F2EDN3</accession>
<protein>
    <submittedName>
        <fullName evidence="1">Predicted protein</fullName>
    </submittedName>
</protein>
<reference evidence="1" key="1">
    <citation type="journal article" date="2011" name="Plant Physiol.">
        <title>Comprehensive sequence analysis of 24,783 barley full-length cDNAs derived from 12 clone libraries.</title>
        <authorList>
            <person name="Matsumoto T."/>
            <person name="Tanaka T."/>
            <person name="Sakai H."/>
            <person name="Amano N."/>
            <person name="Kanamori H."/>
            <person name="Kurita K."/>
            <person name="Kikuta A."/>
            <person name="Kamiya K."/>
            <person name="Yamamoto M."/>
            <person name="Ikawa H."/>
            <person name="Fujii N."/>
            <person name="Hori K."/>
            <person name="Itoh T."/>
            <person name="Sato K."/>
        </authorList>
    </citation>
    <scope>NUCLEOTIDE SEQUENCE</scope>
    <source>
        <tissue evidence="1">Flower</tissue>
    </source>
</reference>
<sequence length="142" mass="16142">MVPPSFFEVCKSKPVHKDKWRALAPDDEKLGITIDHMLWLRAVGLTIEMVGSDIIARCIALIQDRKRFSLEYVGLANALRLSPMLNGDLTYLQLVFFRHQLVHSDDKFILPPSVIPLYNNSCKDAIVATMSACYAHVLEPMW</sequence>
<name>F2EDN3_HORVV</name>
<proteinExistence type="evidence at transcript level"/>
<organism evidence="1">
    <name type="scientific">Hordeum vulgare subsp. vulgare</name>
    <name type="common">Domesticated barley</name>
    <dbReference type="NCBI Taxonomy" id="112509"/>
    <lineage>
        <taxon>Eukaryota</taxon>
        <taxon>Viridiplantae</taxon>
        <taxon>Streptophyta</taxon>
        <taxon>Embryophyta</taxon>
        <taxon>Tracheophyta</taxon>
        <taxon>Spermatophyta</taxon>
        <taxon>Magnoliopsida</taxon>
        <taxon>Liliopsida</taxon>
        <taxon>Poales</taxon>
        <taxon>Poaceae</taxon>
        <taxon>BOP clade</taxon>
        <taxon>Pooideae</taxon>
        <taxon>Triticodae</taxon>
        <taxon>Triticeae</taxon>
        <taxon>Hordeinae</taxon>
        <taxon>Hordeum</taxon>
    </lineage>
</organism>